<dbReference type="KEGG" id="dar:Daro_4139"/>
<feature type="region of interest" description="Disordered" evidence="1">
    <location>
        <begin position="1"/>
        <end position="27"/>
    </location>
</feature>
<gene>
    <name evidence="2" type="ordered locus">Daro_4139</name>
</gene>
<protein>
    <submittedName>
        <fullName evidence="2">Uncharacterized protein</fullName>
    </submittedName>
</protein>
<dbReference type="EMBL" id="CP000089">
    <property type="protein sequence ID" value="AAZ48865.1"/>
    <property type="molecule type" value="Genomic_DNA"/>
</dbReference>
<organism evidence="2">
    <name type="scientific">Dechloromonas aromatica (strain RCB)</name>
    <dbReference type="NCBI Taxonomy" id="159087"/>
    <lineage>
        <taxon>Bacteria</taxon>
        <taxon>Pseudomonadati</taxon>
        <taxon>Pseudomonadota</taxon>
        <taxon>Betaproteobacteria</taxon>
        <taxon>Rhodocyclales</taxon>
        <taxon>Azonexaceae</taxon>
        <taxon>Dechloromonas</taxon>
    </lineage>
</organism>
<evidence type="ECO:0000313" key="2">
    <source>
        <dbReference type="EMBL" id="AAZ48865.1"/>
    </source>
</evidence>
<dbReference type="AlphaFoldDB" id="Q477W6"/>
<dbReference type="HOGENOM" id="CLU_859750_0_0_4"/>
<proteinExistence type="predicted"/>
<sequence>MSHSEKSGPLSSIAEAIRAKRERKTGTAQGIAELEAALLADIENFDLDAAERRAKREYLANSEVGMADPTLVFPEIAPGKPAATSPEKQLQAVENFDAAPPTPRPEAGTSLLDQLRQQAEVRQREIHSALAERTSTNEAIDQALKHLFFYLHELVQQLNIVKPGIPRDYPLIEQYVLNRLEWQEGFSDYRTQSQSAGALVELVTFSYHLKGPKSLCIERDGPSVERFRTTLFDFGLPCTCKEFKNERSYVERAEFDIRCDVSVSARWRADFAKGVILLETRNLERLGSALYTVRPHAVDQALLDDFGRLVLAQPNHFRELAKR</sequence>
<dbReference type="OrthoDB" id="8534086at2"/>
<dbReference type="eggNOG" id="ENOG503397W">
    <property type="taxonomic scope" value="Bacteria"/>
</dbReference>
<reference evidence="2" key="1">
    <citation type="submission" date="2005-08" db="EMBL/GenBank/DDBJ databases">
        <title>Complete sequence of Dechloromonas aromatica RCB.</title>
        <authorList>
            <person name="Salinero K.K."/>
            <person name="Copeland A."/>
            <person name="Lucas S."/>
            <person name="Lapidus A."/>
            <person name="Barry K."/>
            <person name="Detter J.C."/>
            <person name="Glavina T."/>
            <person name="Hammon N."/>
            <person name="Israni S."/>
            <person name="Pitluck S."/>
            <person name="Di Bartolo G."/>
            <person name="Trong S."/>
            <person name="Schmutz J."/>
            <person name="Larimer F."/>
            <person name="Land M."/>
            <person name="Ivanova N."/>
            <person name="Richardson P."/>
        </authorList>
    </citation>
    <scope>NUCLEOTIDE SEQUENCE</scope>
    <source>
        <strain evidence="2">RCB</strain>
    </source>
</reference>
<name>Q477W6_DECAR</name>
<accession>Q477W6</accession>
<evidence type="ECO:0000256" key="1">
    <source>
        <dbReference type="SAM" id="MobiDB-lite"/>
    </source>
</evidence>